<organism evidence="1">
    <name type="scientific">marine sediment metagenome</name>
    <dbReference type="NCBI Taxonomy" id="412755"/>
    <lineage>
        <taxon>unclassified sequences</taxon>
        <taxon>metagenomes</taxon>
        <taxon>ecological metagenomes</taxon>
    </lineage>
</organism>
<dbReference type="AlphaFoldDB" id="A0A0F9E6A7"/>
<comment type="caution">
    <text evidence="1">The sequence shown here is derived from an EMBL/GenBank/DDBJ whole genome shotgun (WGS) entry which is preliminary data.</text>
</comment>
<reference evidence="1" key="1">
    <citation type="journal article" date="2015" name="Nature">
        <title>Complex archaea that bridge the gap between prokaryotes and eukaryotes.</title>
        <authorList>
            <person name="Spang A."/>
            <person name="Saw J.H."/>
            <person name="Jorgensen S.L."/>
            <person name="Zaremba-Niedzwiedzka K."/>
            <person name="Martijn J."/>
            <person name="Lind A.E."/>
            <person name="van Eijk R."/>
            <person name="Schleper C."/>
            <person name="Guy L."/>
            <person name="Ettema T.J."/>
        </authorList>
    </citation>
    <scope>NUCLEOTIDE SEQUENCE</scope>
</reference>
<evidence type="ECO:0000313" key="1">
    <source>
        <dbReference type="EMBL" id="KKL69553.1"/>
    </source>
</evidence>
<proteinExistence type="predicted"/>
<gene>
    <name evidence="1" type="ORF">LCGC14_2113830</name>
</gene>
<sequence length="64" mass="7377">MIRVQIHPNGQIRVQYKSTVPPEQWYTVPGTKFDPANALVLSKQLRSAVDLIEEQAQDTWRTIN</sequence>
<dbReference type="EMBL" id="LAZR01026177">
    <property type="protein sequence ID" value="KKL69553.1"/>
    <property type="molecule type" value="Genomic_DNA"/>
</dbReference>
<name>A0A0F9E6A7_9ZZZZ</name>
<protein>
    <submittedName>
        <fullName evidence="1">Uncharacterized protein</fullName>
    </submittedName>
</protein>
<accession>A0A0F9E6A7</accession>